<dbReference type="Pfam" id="PF14392">
    <property type="entry name" value="zf-CCHC_4"/>
    <property type="match status" value="1"/>
</dbReference>
<evidence type="ECO:0000259" key="2">
    <source>
        <dbReference type="PROSITE" id="PS50158"/>
    </source>
</evidence>
<proteinExistence type="predicted"/>
<dbReference type="InterPro" id="IPR001878">
    <property type="entry name" value="Znf_CCHC"/>
</dbReference>
<keyword evidence="1" id="KW-0862">Zinc</keyword>
<dbReference type="Pfam" id="PF14111">
    <property type="entry name" value="DUF4283"/>
    <property type="match status" value="1"/>
</dbReference>
<keyword evidence="1" id="KW-0863">Zinc-finger</keyword>
<evidence type="ECO:0000256" key="1">
    <source>
        <dbReference type="PROSITE-ProRule" id="PRU00047"/>
    </source>
</evidence>
<accession>A0ABD3KRY3</accession>
<dbReference type="EMBL" id="JBJKBG010000004">
    <property type="protein sequence ID" value="KAL3742152.1"/>
    <property type="molecule type" value="Genomic_DNA"/>
</dbReference>
<dbReference type="PANTHER" id="PTHR31286:SF99">
    <property type="entry name" value="DUF4283 DOMAIN-CONTAINING PROTEIN"/>
    <property type="match status" value="1"/>
</dbReference>
<evidence type="ECO:0000313" key="3">
    <source>
        <dbReference type="EMBL" id="KAL3742152.1"/>
    </source>
</evidence>
<reference evidence="3 4" key="1">
    <citation type="submission" date="2024-11" db="EMBL/GenBank/DDBJ databases">
        <title>Chromosome-level genome assembly of Eucalyptus globulus Labill. provides insights into its genome evolution.</title>
        <authorList>
            <person name="Li X."/>
        </authorList>
    </citation>
    <scope>NUCLEOTIDE SEQUENCE [LARGE SCALE GENOMIC DNA]</scope>
    <source>
        <strain evidence="3">CL2024</strain>
        <tissue evidence="3">Fresh tender leaves</tissue>
    </source>
</reference>
<protein>
    <recommendedName>
        <fullName evidence="2">CCHC-type domain-containing protein</fullName>
    </recommendedName>
</protein>
<organism evidence="3 4">
    <name type="scientific">Eucalyptus globulus</name>
    <name type="common">Tasmanian blue gum</name>
    <dbReference type="NCBI Taxonomy" id="34317"/>
    <lineage>
        <taxon>Eukaryota</taxon>
        <taxon>Viridiplantae</taxon>
        <taxon>Streptophyta</taxon>
        <taxon>Embryophyta</taxon>
        <taxon>Tracheophyta</taxon>
        <taxon>Spermatophyta</taxon>
        <taxon>Magnoliopsida</taxon>
        <taxon>eudicotyledons</taxon>
        <taxon>Gunneridae</taxon>
        <taxon>Pentapetalae</taxon>
        <taxon>rosids</taxon>
        <taxon>malvids</taxon>
        <taxon>Myrtales</taxon>
        <taxon>Myrtaceae</taxon>
        <taxon>Myrtoideae</taxon>
        <taxon>Eucalypteae</taxon>
        <taxon>Eucalyptus</taxon>
    </lineage>
</organism>
<dbReference type="GO" id="GO:0008270">
    <property type="term" value="F:zinc ion binding"/>
    <property type="evidence" value="ECO:0007669"/>
    <property type="project" value="UniProtKB-KW"/>
</dbReference>
<dbReference type="InterPro" id="IPR025558">
    <property type="entry name" value="DUF4283"/>
</dbReference>
<feature type="domain" description="CCHC-type" evidence="2">
    <location>
        <begin position="213"/>
        <end position="228"/>
    </location>
</feature>
<keyword evidence="1" id="KW-0479">Metal-binding</keyword>
<keyword evidence="4" id="KW-1185">Reference proteome</keyword>
<dbReference type="AlphaFoldDB" id="A0ABD3KRY3"/>
<dbReference type="PROSITE" id="PS50158">
    <property type="entry name" value="ZF_CCHC"/>
    <property type="match status" value="1"/>
</dbReference>
<dbReference type="PANTHER" id="PTHR31286">
    <property type="entry name" value="GLYCINE-RICH CELL WALL STRUCTURAL PROTEIN 1.8-LIKE"/>
    <property type="match status" value="1"/>
</dbReference>
<dbReference type="Proteomes" id="UP001634007">
    <property type="component" value="Unassembled WGS sequence"/>
</dbReference>
<dbReference type="InterPro" id="IPR025836">
    <property type="entry name" value="Zn_knuckle_CX2CX4HX4C"/>
</dbReference>
<evidence type="ECO:0000313" key="4">
    <source>
        <dbReference type="Proteomes" id="UP001634007"/>
    </source>
</evidence>
<name>A0ABD3KRY3_EUCGL</name>
<gene>
    <name evidence="3" type="ORF">ACJRO7_017610</name>
</gene>
<dbReference type="InterPro" id="IPR040256">
    <property type="entry name" value="At4g02000-like"/>
</dbReference>
<sequence length="259" mass="30077">MDSSGQEEDARLAALCNRLGKLWAEQEIEVWEEAAPAEKLEECKQILVGKILSNPSINFQAFQNTLKRAWRTDQVEISQREAGLYVFKFKSEGEKQRILEGGPWLFSSHLIIVKPWVPNTPLHCYDYKICAFWGQVFGLPLERCTENMISRAVSNVRKVLEVKVEAKEGTTLRAGRARVEIKLSEPLKPGKLIRLERKNIWLDFHYERLSHYCYSCGILGHYATYCKDIPFDEAKMGGKDKLYFGQWFRAEVREHSPFW</sequence>
<comment type="caution">
    <text evidence="3">The sequence shown here is derived from an EMBL/GenBank/DDBJ whole genome shotgun (WGS) entry which is preliminary data.</text>
</comment>